<evidence type="ECO:0000256" key="18">
    <source>
        <dbReference type="HAMAP-Rule" id="MF_00110"/>
    </source>
</evidence>
<evidence type="ECO:0000256" key="12">
    <source>
        <dbReference type="ARBA" id="ARBA00022741"/>
    </source>
</evidence>
<evidence type="ECO:0000256" key="11">
    <source>
        <dbReference type="ARBA" id="ARBA00022723"/>
    </source>
</evidence>
<evidence type="ECO:0000313" key="22">
    <source>
        <dbReference type="EMBL" id="RNM43418.1"/>
    </source>
</evidence>
<name>A0A3N0J2G9_9ACTN</name>
<comment type="cofactor">
    <cofactor evidence="18">
        <name>Co(2+)</name>
        <dbReference type="ChEBI" id="CHEBI:48828"/>
    </cofactor>
    <cofactor evidence="18">
        <name>Zn(2+)</name>
        <dbReference type="ChEBI" id="CHEBI:29105"/>
    </cofactor>
    <text evidence="18">Binds 1 divalent metal cation per subunit. Can use either Co(2+) or Zn(2+).</text>
</comment>
<protein>
    <recommendedName>
        <fullName evidence="8 18">3-dehydroquinate synthase</fullName>
        <shortName evidence="18">DHQS</shortName>
        <ecNumber evidence="7 18">4.2.3.4</ecNumber>
    </recommendedName>
</protein>
<dbReference type="InterPro" id="IPR056179">
    <property type="entry name" value="DHQS_C"/>
</dbReference>
<dbReference type="InterPro" id="IPR030963">
    <property type="entry name" value="DHQ_synth_fam"/>
</dbReference>
<comment type="similarity">
    <text evidence="6 18">Belongs to the sugar phosphate cyclases superfamily. Dehydroquinate synthase family.</text>
</comment>
<dbReference type="RefSeq" id="WP_114544882.1">
    <property type="nucleotide sequence ID" value="NZ_PPTT01000002.1"/>
</dbReference>
<evidence type="ECO:0000259" key="19">
    <source>
        <dbReference type="Pfam" id="PF01761"/>
    </source>
</evidence>
<keyword evidence="10 18" id="KW-0028">Amino-acid biosynthesis</keyword>
<evidence type="ECO:0000313" key="21">
    <source>
        <dbReference type="EMBL" id="RDB71375.1"/>
    </source>
</evidence>
<keyword evidence="11 18" id="KW-0479">Metal-binding</keyword>
<dbReference type="Gene3D" id="1.20.1090.10">
    <property type="entry name" value="Dehydroquinate synthase-like - alpha domain"/>
    <property type="match status" value="1"/>
</dbReference>
<evidence type="ECO:0000256" key="15">
    <source>
        <dbReference type="ARBA" id="ARBA00023141"/>
    </source>
</evidence>
<feature type="binding site" evidence="18">
    <location>
        <position position="255"/>
    </location>
    <ligand>
        <name>Zn(2+)</name>
        <dbReference type="ChEBI" id="CHEBI:29105"/>
    </ligand>
</feature>
<comment type="cofactor">
    <cofactor evidence="2 18">
        <name>NAD(+)</name>
        <dbReference type="ChEBI" id="CHEBI:57540"/>
    </cofactor>
</comment>
<evidence type="ECO:0000256" key="17">
    <source>
        <dbReference type="ARBA" id="ARBA00023285"/>
    </source>
</evidence>
<dbReference type="InterPro" id="IPR030960">
    <property type="entry name" value="DHQS/DOIS_N"/>
</dbReference>
<dbReference type="UniPathway" id="UPA00053">
    <property type="reaction ID" value="UER00085"/>
</dbReference>
<feature type="binding site" evidence="18">
    <location>
        <position position="158"/>
    </location>
    <ligand>
        <name>NAD(+)</name>
        <dbReference type="ChEBI" id="CHEBI:57540"/>
    </ligand>
</feature>
<keyword evidence="17 18" id="KW-0170">Cobalt</keyword>
<dbReference type="GO" id="GO:0005737">
    <property type="term" value="C:cytoplasm"/>
    <property type="evidence" value="ECO:0007669"/>
    <property type="project" value="UniProtKB-SubCell"/>
</dbReference>
<keyword evidence="15 18" id="KW-0057">Aromatic amino acid biosynthesis</keyword>
<dbReference type="GO" id="GO:0008652">
    <property type="term" value="P:amino acid biosynthetic process"/>
    <property type="evidence" value="ECO:0007669"/>
    <property type="project" value="UniProtKB-KW"/>
</dbReference>
<dbReference type="InterPro" id="IPR016037">
    <property type="entry name" value="DHQ_synth_AroB"/>
</dbReference>
<evidence type="ECO:0000313" key="24">
    <source>
        <dbReference type="Proteomes" id="UP000270112"/>
    </source>
</evidence>
<dbReference type="FunFam" id="3.40.50.1970:FF:000007">
    <property type="entry name" value="Pentafunctional AROM polypeptide"/>
    <property type="match status" value="1"/>
</dbReference>
<dbReference type="InterPro" id="IPR050071">
    <property type="entry name" value="Dehydroquinate_synthase"/>
</dbReference>
<gene>
    <name evidence="18 22" type="primary">aroB</name>
    <name evidence="21" type="ORF">C1876_01070</name>
    <name evidence="22" type="ORF">DMP09_00570</name>
</gene>
<reference evidence="24" key="2">
    <citation type="submission" date="2018-05" db="EMBL/GenBank/DDBJ databases">
        <title>Genome Sequencing of selected type strains of the family Eggerthellaceae.</title>
        <authorList>
            <person name="Danylec N."/>
            <person name="Stoll D.A."/>
            <person name="Doetsch A."/>
            <person name="Huch M."/>
        </authorList>
    </citation>
    <scope>NUCLEOTIDE SEQUENCE [LARGE SCALE GENOMIC DNA]</scope>
    <source>
        <strain evidence="24">DSM 16107</strain>
    </source>
</reference>
<keyword evidence="12 18" id="KW-0547">Nucleotide-binding</keyword>
<evidence type="ECO:0000313" key="23">
    <source>
        <dbReference type="Proteomes" id="UP000253817"/>
    </source>
</evidence>
<dbReference type="OrthoDB" id="9806583at2"/>
<dbReference type="GO" id="GO:0000166">
    <property type="term" value="F:nucleotide binding"/>
    <property type="evidence" value="ECO:0007669"/>
    <property type="project" value="UniProtKB-KW"/>
</dbReference>
<feature type="binding site" evidence="18">
    <location>
        <begin position="112"/>
        <end position="116"/>
    </location>
    <ligand>
        <name>NAD(+)</name>
        <dbReference type="ChEBI" id="CHEBI:57540"/>
    </ligand>
</feature>
<accession>A0A3N0J2G9</accession>
<sequence length="374" mass="39374">MPATKVIVNIPGEEAYDVRIGAGVLEKLGAHLRKVPALAEAERALIITDENVAPLYRAAAKESLVQAGFRVSDIAVPAGEGSKSIEVAGEIWEAMASLALGRDCVVVALGGGVVGDLAGFVAASYMRGVAVVQVPTTLLSMVDSSVGGKTGVNLAAGKNLVGAFKQPAYVCADTATLATLNEREWACGCAEIAKSAVIDSDEFFFWLVDAAGALAARDEVVVEEAIARSVVFKADVVAADKSESKGVRECLNYGHTLGHAVESLAGYGTFSHGAAVAEGMRFAARMAVSLVDAPLDLVEAQDRLLDELGLPALDWSADPAAMLEAMKRDKKARHGQVRFVLPQDVGAWQLADVDDDIILEHLAAWQRSKEQPHE</sequence>
<dbReference type="SUPFAM" id="SSF56796">
    <property type="entry name" value="Dehydroquinate synthase-like"/>
    <property type="match status" value="1"/>
</dbReference>
<dbReference type="AlphaFoldDB" id="A0A3N0J2G9"/>
<evidence type="ECO:0000256" key="13">
    <source>
        <dbReference type="ARBA" id="ARBA00022833"/>
    </source>
</evidence>
<comment type="subcellular location">
    <subcellularLocation>
        <location evidence="4 18">Cytoplasm</location>
    </subcellularLocation>
</comment>
<proteinExistence type="inferred from homology"/>
<keyword evidence="16 18" id="KW-0456">Lyase</keyword>
<dbReference type="EC" id="4.2.3.4" evidence="7 18"/>
<dbReference type="GO" id="GO:0003856">
    <property type="term" value="F:3-dehydroquinate synthase activity"/>
    <property type="evidence" value="ECO:0007669"/>
    <property type="project" value="UniProtKB-UniRule"/>
</dbReference>
<keyword evidence="14 18" id="KW-0520">NAD</keyword>
<feature type="binding site" evidence="18">
    <location>
        <position position="191"/>
    </location>
    <ligand>
        <name>Zn(2+)</name>
        <dbReference type="ChEBI" id="CHEBI:29105"/>
    </ligand>
</feature>
<feature type="binding site" evidence="18">
    <location>
        <begin position="176"/>
        <end position="179"/>
    </location>
    <ligand>
        <name>NAD(+)</name>
        <dbReference type="ChEBI" id="CHEBI:57540"/>
    </ligand>
</feature>
<dbReference type="NCBIfam" id="TIGR01357">
    <property type="entry name" value="aroB"/>
    <property type="match status" value="1"/>
</dbReference>
<evidence type="ECO:0000256" key="9">
    <source>
        <dbReference type="ARBA" id="ARBA00022490"/>
    </source>
</evidence>
<keyword evidence="13 18" id="KW-0862">Zinc</keyword>
<dbReference type="EMBL" id="PPTT01000002">
    <property type="protein sequence ID" value="RDB71375.1"/>
    <property type="molecule type" value="Genomic_DNA"/>
</dbReference>
<evidence type="ECO:0000256" key="8">
    <source>
        <dbReference type="ARBA" id="ARBA00017684"/>
    </source>
</evidence>
<evidence type="ECO:0000256" key="7">
    <source>
        <dbReference type="ARBA" id="ARBA00013031"/>
    </source>
</evidence>
<dbReference type="Gene3D" id="3.40.50.1970">
    <property type="match status" value="1"/>
</dbReference>
<comment type="catalytic activity">
    <reaction evidence="1 18">
        <text>7-phospho-2-dehydro-3-deoxy-D-arabino-heptonate = 3-dehydroquinate + phosphate</text>
        <dbReference type="Rhea" id="RHEA:21968"/>
        <dbReference type="ChEBI" id="CHEBI:32364"/>
        <dbReference type="ChEBI" id="CHEBI:43474"/>
        <dbReference type="ChEBI" id="CHEBI:58394"/>
        <dbReference type="EC" id="4.2.3.4"/>
    </reaction>
</comment>
<dbReference type="GO" id="GO:0009423">
    <property type="term" value="P:chorismate biosynthetic process"/>
    <property type="evidence" value="ECO:0007669"/>
    <property type="project" value="UniProtKB-UniRule"/>
</dbReference>
<comment type="caution">
    <text evidence="22">The sequence shown here is derived from an EMBL/GenBank/DDBJ whole genome shotgun (WGS) entry which is preliminary data.</text>
</comment>
<organism evidence="22 24">
    <name type="scientific">Eggerthella sinensis</name>
    <dbReference type="NCBI Taxonomy" id="242230"/>
    <lineage>
        <taxon>Bacteria</taxon>
        <taxon>Bacillati</taxon>
        <taxon>Actinomycetota</taxon>
        <taxon>Coriobacteriia</taxon>
        <taxon>Eggerthellales</taxon>
        <taxon>Eggerthellaceae</taxon>
        <taxon>Eggerthella</taxon>
    </lineage>
</organism>
<evidence type="ECO:0000259" key="20">
    <source>
        <dbReference type="Pfam" id="PF24621"/>
    </source>
</evidence>
<dbReference type="HAMAP" id="MF_00110">
    <property type="entry name" value="DHQ_synthase"/>
    <property type="match status" value="1"/>
</dbReference>
<keyword evidence="23" id="KW-1185">Reference proteome</keyword>
<comment type="pathway">
    <text evidence="5 18">Metabolic intermediate biosynthesis; chorismate biosynthesis; chorismate from D-erythrose 4-phosphate and phosphoenolpyruvate: step 2/7.</text>
</comment>
<dbReference type="Pfam" id="PF01761">
    <property type="entry name" value="DHQ_synthase"/>
    <property type="match status" value="1"/>
</dbReference>
<feature type="domain" description="3-dehydroquinate synthase C-terminal" evidence="20">
    <location>
        <begin position="188"/>
        <end position="332"/>
    </location>
</feature>
<evidence type="ECO:0000256" key="5">
    <source>
        <dbReference type="ARBA" id="ARBA00004661"/>
    </source>
</evidence>
<feature type="binding site" evidence="18">
    <location>
        <position position="149"/>
    </location>
    <ligand>
        <name>NAD(+)</name>
        <dbReference type="ChEBI" id="CHEBI:57540"/>
    </ligand>
</feature>
<dbReference type="CDD" id="cd08195">
    <property type="entry name" value="DHQS"/>
    <property type="match status" value="1"/>
</dbReference>
<keyword evidence="9 18" id="KW-0963">Cytoplasm</keyword>
<evidence type="ECO:0000256" key="16">
    <source>
        <dbReference type="ARBA" id="ARBA00023239"/>
    </source>
</evidence>
<dbReference type="PIRSF" id="PIRSF001455">
    <property type="entry name" value="DHQ_synth"/>
    <property type="match status" value="1"/>
</dbReference>
<feature type="binding site" evidence="18">
    <location>
        <begin position="136"/>
        <end position="137"/>
    </location>
    <ligand>
        <name>NAD(+)</name>
        <dbReference type="ChEBI" id="CHEBI:57540"/>
    </ligand>
</feature>
<evidence type="ECO:0000256" key="2">
    <source>
        <dbReference type="ARBA" id="ARBA00001911"/>
    </source>
</evidence>
<dbReference type="PANTHER" id="PTHR43622">
    <property type="entry name" value="3-DEHYDROQUINATE SYNTHASE"/>
    <property type="match status" value="1"/>
</dbReference>
<dbReference type="Proteomes" id="UP000270112">
    <property type="component" value="Unassembled WGS sequence"/>
</dbReference>
<dbReference type="Proteomes" id="UP000253817">
    <property type="component" value="Unassembled WGS sequence"/>
</dbReference>
<evidence type="ECO:0000256" key="1">
    <source>
        <dbReference type="ARBA" id="ARBA00001393"/>
    </source>
</evidence>
<feature type="binding site" evidence="18">
    <location>
        <position position="272"/>
    </location>
    <ligand>
        <name>Zn(2+)</name>
        <dbReference type="ChEBI" id="CHEBI:29105"/>
    </ligand>
</feature>
<feature type="domain" description="3-dehydroquinate synthase N-terminal" evidence="19">
    <location>
        <begin position="74"/>
        <end position="185"/>
    </location>
</feature>
<dbReference type="PANTHER" id="PTHR43622:SF7">
    <property type="entry name" value="3-DEHYDROQUINATE SYNTHASE, CHLOROPLASTIC"/>
    <property type="match status" value="1"/>
</dbReference>
<comment type="caution">
    <text evidence="18">Lacks conserved residue(s) required for the propagation of feature annotation.</text>
</comment>
<dbReference type="EMBL" id="QICC01000001">
    <property type="protein sequence ID" value="RNM43418.1"/>
    <property type="molecule type" value="Genomic_DNA"/>
</dbReference>
<reference evidence="21 23" key="1">
    <citation type="journal article" date="2018" name="Elife">
        <title>Discovery and characterization of a prevalent human gut bacterial enzyme sufficient for the inactivation of a family of plant toxins.</title>
        <authorList>
            <person name="Koppel N."/>
            <person name="Bisanz J.E."/>
            <person name="Pandelia M.E."/>
            <person name="Turnbaugh P.J."/>
            <person name="Balskus E.P."/>
        </authorList>
    </citation>
    <scope>NUCLEOTIDE SEQUENCE [LARGE SCALE GENOMIC DNA]</scope>
    <source>
        <strain evidence="21 23">DSM 16107</strain>
    </source>
</reference>
<dbReference type="Pfam" id="PF24621">
    <property type="entry name" value="DHQS_C"/>
    <property type="match status" value="1"/>
</dbReference>
<evidence type="ECO:0000256" key="14">
    <source>
        <dbReference type="ARBA" id="ARBA00023027"/>
    </source>
</evidence>
<dbReference type="GO" id="GO:0046872">
    <property type="term" value="F:metal ion binding"/>
    <property type="evidence" value="ECO:0007669"/>
    <property type="project" value="UniProtKB-KW"/>
</dbReference>
<reference evidence="22" key="3">
    <citation type="journal article" date="2019" name="Microbiol. Resour. Announc.">
        <title>Draft Genome Sequences of Type Strains of Gordonibacter faecihominis, Paraeggerthella hongkongensis, Parvibacter caecicola,Slackia equolifaciens, Slackia faecicanis, and Slackia isoflavoniconvertens.</title>
        <authorList>
            <person name="Danylec N."/>
            <person name="Stoll D.A."/>
            <person name="Dotsch A."/>
            <person name="Huch M."/>
        </authorList>
    </citation>
    <scope>NUCLEOTIDE SEQUENCE</scope>
    <source>
        <strain evidence="22">DSM 16107</strain>
    </source>
</reference>
<evidence type="ECO:0000256" key="4">
    <source>
        <dbReference type="ARBA" id="ARBA00004496"/>
    </source>
</evidence>
<evidence type="ECO:0000256" key="3">
    <source>
        <dbReference type="ARBA" id="ARBA00001947"/>
    </source>
</evidence>
<evidence type="ECO:0000256" key="6">
    <source>
        <dbReference type="ARBA" id="ARBA00005412"/>
    </source>
</evidence>
<comment type="function">
    <text evidence="18">Catalyzes the conversion of 3-deoxy-D-arabino-heptulosonate 7-phosphate (DAHP) to dehydroquinate (DHQ).</text>
</comment>
<comment type="cofactor">
    <cofactor evidence="3">
        <name>Zn(2+)</name>
        <dbReference type="ChEBI" id="CHEBI:29105"/>
    </cofactor>
</comment>
<dbReference type="GO" id="GO:0009073">
    <property type="term" value="P:aromatic amino acid family biosynthetic process"/>
    <property type="evidence" value="ECO:0007669"/>
    <property type="project" value="UniProtKB-KW"/>
</dbReference>
<evidence type="ECO:0000256" key="10">
    <source>
        <dbReference type="ARBA" id="ARBA00022605"/>
    </source>
</evidence>